<organism evidence="2 3">
    <name type="scientific">Cudoniella acicularis</name>
    <dbReference type="NCBI Taxonomy" id="354080"/>
    <lineage>
        <taxon>Eukaryota</taxon>
        <taxon>Fungi</taxon>
        <taxon>Dikarya</taxon>
        <taxon>Ascomycota</taxon>
        <taxon>Pezizomycotina</taxon>
        <taxon>Leotiomycetes</taxon>
        <taxon>Helotiales</taxon>
        <taxon>Tricladiaceae</taxon>
        <taxon>Cudoniella</taxon>
    </lineage>
</organism>
<comment type="caution">
    <text evidence="2">The sequence shown here is derived from an EMBL/GenBank/DDBJ whole genome shotgun (WGS) entry which is preliminary data.</text>
</comment>
<feature type="region of interest" description="Disordered" evidence="1">
    <location>
        <begin position="79"/>
        <end position="149"/>
    </location>
</feature>
<feature type="compositionally biased region" description="Low complexity" evidence="1">
    <location>
        <begin position="251"/>
        <end position="260"/>
    </location>
</feature>
<dbReference type="Proteomes" id="UP000566819">
    <property type="component" value="Unassembled WGS sequence"/>
</dbReference>
<dbReference type="EMBL" id="JAAMPI010000197">
    <property type="protein sequence ID" value="KAF4634260.1"/>
    <property type="molecule type" value="Genomic_DNA"/>
</dbReference>
<evidence type="ECO:0000313" key="3">
    <source>
        <dbReference type="Proteomes" id="UP000566819"/>
    </source>
</evidence>
<gene>
    <name evidence="2" type="ORF">G7Y89_g3842</name>
</gene>
<evidence type="ECO:0000313" key="2">
    <source>
        <dbReference type="EMBL" id="KAF4634260.1"/>
    </source>
</evidence>
<feature type="compositionally biased region" description="Low complexity" evidence="1">
    <location>
        <begin position="198"/>
        <end position="208"/>
    </location>
</feature>
<dbReference type="AlphaFoldDB" id="A0A8H4W797"/>
<feature type="region of interest" description="Disordered" evidence="1">
    <location>
        <begin position="175"/>
        <end position="260"/>
    </location>
</feature>
<proteinExistence type="predicted"/>
<name>A0A8H4W797_9HELO</name>
<sequence>MPGRRVESPSWPIVQAVKKKWLITAGRLVSHYQLCQERINGVKTILTRFEAHGKEELRAQEKRKKDVASEWGRRNKAQIDRTALSRRGRDGPILGRGSATFVFGDGEPDTGSSQKSKDSTESQSLPKQGVPSEQLLPEMPNRPHVVYPGLTRSASMSDLGSMGSDYPDFMFRQLRARSRSRSRSNSFTRDVSTRDSRSSSSGPSRIPRNQGGRESNPHSRNSSGIPPSSPLDQGFETDSSTGLAAARSDSKQSLLSQKQK</sequence>
<keyword evidence="3" id="KW-1185">Reference proteome</keyword>
<protein>
    <submittedName>
        <fullName evidence="2">Uncharacterized protein</fullName>
    </submittedName>
</protein>
<reference evidence="2 3" key="1">
    <citation type="submission" date="2020-03" db="EMBL/GenBank/DDBJ databases">
        <title>Draft Genome Sequence of Cudoniella acicularis.</title>
        <authorList>
            <person name="Buettner E."/>
            <person name="Kellner H."/>
        </authorList>
    </citation>
    <scope>NUCLEOTIDE SEQUENCE [LARGE SCALE GENOMIC DNA]</scope>
    <source>
        <strain evidence="2 3">DSM 108380</strain>
    </source>
</reference>
<accession>A0A8H4W797</accession>
<evidence type="ECO:0000256" key="1">
    <source>
        <dbReference type="SAM" id="MobiDB-lite"/>
    </source>
</evidence>